<evidence type="ECO:0000313" key="3">
    <source>
        <dbReference type="EMBL" id="KAB1269984.1"/>
    </source>
</evidence>
<feature type="non-terminal residue" evidence="3">
    <location>
        <position position="199"/>
    </location>
</feature>
<keyword evidence="3" id="KW-0176">Collagen</keyword>
<keyword evidence="1" id="KW-0677">Repeat</keyword>
<dbReference type="SUPFAM" id="SSF49265">
    <property type="entry name" value="Fibronectin type III"/>
    <property type="match status" value="1"/>
</dbReference>
<protein>
    <submittedName>
        <fullName evidence="3">Collagen alpha-1 chain</fullName>
    </submittedName>
</protein>
<dbReference type="InterPro" id="IPR003961">
    <property type="entry name" value="FN3_dom"/>
</dbReference>
<dbReference type="PANTHER" id="PTHR46708">
    <property type="entry name" value="TENASCIN"/>
    <property type="match status" value="1"/>
</dbReference>
<keyword evidence="4" id="KW-1185">Reference proteome</keyword>
<dbReference type="AlphaFoldDB" id="A0A5N4DGE4"/>
<dbReference type="CDD" id="cd00063">
    <property type="entry name" value="FN3"/>
    <property type="match status" value="1"/>
</dbReference>
<proteinExistence type="predicted"/>
<organism evidence="3 4">
    <name type="scientific">Camelus dromedarius</name>
    <name type="common">Dromedary</name>
    <name type="synonym">Arabian camel</name>
    <dbReference type="NCBI Taxonomy" id="9838"/>
    <lineage>
        <taxon>Eukaryota</taxon>
        <taxon>Metazoa</taxon>
        <taxon>Chordata</taxon>
        <taxon>Craniata</taxon>
        <taxon>Vertebrata</taxon>
        <taxon>Euteleostomi</taxon>
        <taxon>Mammalia</taxon>
        <taxon>Eutheria</taxon>
        <taxon>Laurasiatheria</taxon>
        <taxon>Artiodactyla</taxon>
        <taxon>Tylopoda</taxon>
        <taxon>Camelidae</taxon>
        <taxon>Camelus</taxon>
    </lineage>
</organism>
<evidence type="ECO:0000259" key="2">
    <source>
        <dbReference type="PROSITE" id="PS50853"/>
    </source>
</evidence>
<feature type="domain" description="Fibronectin type-III" evidence="2">
    <location>
        <begin position="69"/>
        <end position="160"/>
    </location>
</feature>
<dbReference type="InterPro" id="IPR050991">
    <property type="entry name" value="ECM_Regulatory_Proteins"/>
</dbReference>
<evidence type="ECO:0000313" key="4">
    <source>
        <dbReference type="Proteomes" id="UP000299084"/>
    </source>
</evidence>
<accession>A0A5N4DGE4</accession>
<dbReference type="Gene3D" id="2.60.40.10">
    <property type="entry name" value="Immunoglobulins"/>
    <property type="match status" value="1"/>
</dbReference>
<dbReference type="Pfam" id="PF00041">
    <property type="entry name" value="fn3"/>
    <property type="match status" value="1"/>
</dbReference>
<dbReference type="PROSITE" id="PS50853">
    <property type="entry name" value="FN3"/>
    <property type="match status" value="1"/>
</dbReference>
<dbReference type="InterPro" id="IPR036116">
    <property type="entry name" value="FN3_sf"/>
</dbReference>
<dbReference type="InterPro" id="IPR013783">
    <property type="entry name" value="Ig-like_fold"/>
</dbReference>
<dbReference type="GO" id="GO:0005581">
    <property type="term" value="C:collagen trimer"/>
    <property type="evidence" value="ECO:0007669"/>
    <property type="project" value="UniProtKB-KW"/>
</dbReference>
<reference evidence="3 4" key="1">
    <citation type="journal article" date="2019" name="Mol. Ecol. Resour.">
        <title>Improving Illumina assemblies with Hi-C and long reads: an example with the North African dromedary.</title>
        <authorList>
            <person name="Elbers J.P."/>
            <person name="Rogers M.F."/>
            <person name="Perelman P.L."/>
            <person name="Proskuryakova A.A."/>
            <person name="Serdyukova N.A."/>
            <person name="Johnson W.E."/>
            <person name="Horin P."/>
            <person name="Corander J."/>
            <person name="Murphy D."/>
            <person name="Burger P.A."/>
        </authorList>
    </citation>
    <scope>NUCLEOTIDE SEQUENCE [LARGE SCALE GENOMIC DNA]</scope>
    <source>
        <strain evidence="3">Drom800</strain>
        <tissue evidence="3">Blood</tissue>
    </source>
</reference>
<gene>
    <name evidence="3" type="primary">Tenascin</name>
    <name evidence="3" type="ORF">Cadr_000017267</name>
</gene>
<dbReference type="PANTHER" id="PTHR46708:SF2">
    <property type="entry name" value="FIBRONECTIN TYPE-III DOMAIN-CONTAINING PROTEIN"/>
    <property type="match status" value="1"/>
</dbReference>
<sequence length="199" mass="22391">MSLHHYLVSILDVENNKSEEVFVEKLNTSAAIGNLTSFRHYLLHLFSVAERGTLSCSEKPISAVTGIHPPLKVYAKLEDVREDSIVLQWEPPQDSHEVYIQIKAISDIREVRKLFVKDATRFKVDNLIPGMTYDIGMATVMNGNLSELVTIQQTLSLEAPSNIHEGKVTDSSIEILWNRADGNFQHYEITCINCAAAFM</sequence>
<dbReference type="Proteomes" id="UP000299084">
    <property type="component" value="Unassembled WGS sequence"/>
</dbReference>
<name>A0A5N4DGE4_CAMDR</name>
<evidence type="ECO:0000256" key="1">
    <source>
        <dbReference type="ARBA" id="ARBA00022737"/>
    </source>
</evidence>
<comment type="caution">
    <text evidence="3">The sequence shown here is derived from an EMBL/GenBank/DDBJ whole genome shotgun (WGS) entry which is preliminary data.</text>
</comment>
<dbReference type="EMBL" id="JWIN03000012">
    <property type="protein sequence ID" value="KAB1269984.1"/>
    <property type="molecule type" value="Genomic_DNA"/>
</dbReference>